<dbReference type="EMBL" id="BALE01000016">
    <property type="protein sequence ID" value="GAN54110.1"/>
    <property type="molecule type" value="Genomic_DNA"/>
</dbReference>
<dbReference type="InterPro" id="IPR040079">
    <property type="entry name" value="Glutathione_S-Trfase"/>
</dbReference>
<name>A0A0D6MKW9_9PROT</name>
<dbReference type="NCBIfam" id="NF007702">
    <property type="entry name" value="PRK10387.1"/>
    <property type="match status" value="1"/>
</dbReference>
<dbReference type="NCBIfam" id="TIGR02182">
    <property type="entry name" value="GRXB"/>
    <property type="match status" value="1"/>
</dbReference>
<dbReference type="RefSeq" id="WP_048848666.1">
    <property type="nucleotide sequence ID" value="NZ_BALE01000016.1"/>
</dbReference>
<dbReference type="Pfam" id="PF13417">
    <property type="entry name" value="GST_N_3"/>
    <property type="match status" value="1"/>
</dbReference>
<dbReference type="Gene3D" id="1.20.1050.10">
    <property type="match status" value="1"/>
</dbReference>
<sequence>MNRTLYIYDHCPFCVKAEMIFGLKDVPVTFEILLNDDEEGPKRMVGKKLVPILEEDGRFMGESMDIVAHIDAIGSPVLTAPENPQIAAWLERCGKISNRLFLPRAAAAPLPEFATTRARAYFIRNKEKWAGAFFDLFEQGPDLIREVDALLVELAPMIQSPEAVNGTLSTDDLHLFAQLRSLTIVAGLTFPGPVDAYVRRMAERAKIDLLDQVAA</sequence>
<dbReference type="SUPFAM" id="SSF52833">
    <property type="entry name" value="Thioredoxin-like"/>
    <property type="match status" value="1"/>
</dbReference>
<reference evidence="2 3" key="1">
    <citation type="submission" date="2012-10" db="EMBL/GenBank/DDBJ databases">
        <title>Genome sequencing of Tanticharoenia sakaeratensis NBRC 103193.</title>
        <authorList>
            <person name="Azuma Y."/>
            <person name="Hadano H."/>
            <person name="Hirakawa H."/>
            <person name="Matsushita K."/>
        </authorList>
    </citation>
    <scope>NUCLEOTIDE SEQUENCE [LARGE SCALE GENOMIC DNA]</scope>
    <source>
        <strain evidence="2 3">NBRC 103193</strain>
    </source>
</reference>
<dbReference type="CDD" id="cd03199">
    <property type="entry name" value="GST_C_GRX2"/>
    <property type="match status" value="1"/>
</dbReference>
<dbReference type="InterPro" id="IPR036282">
    <property type="entry name" value="Glutathione-S-Trfase_C_sf"/>
</dbReference>
<dbReference type="Proteomes" id="UP000032679">
    <property type="component" value="Unassembled WGS sequence"/>
</dbReference>
<dbReference type="InterPro" id="IPR036249">
    <property type="entry name" value="Thioredoxin-like_sf"/>
</dbReference>
<dbReference type="GO" id="GO:0005829">
    <property type="term" value="C:cytosol"/>
    <property type="evidence" value="ECO:0007669"/>
    <property type="project" value="InterPro"/>
</dbReference>
<dbReference type="STRING" id="1231623.Tasa_016_030"/>
<dbReference type="AlphaFoldDB" id="A0A0D6MKW9"/>
<gene>
    <name evidence="2" type="ORF">Tasa_016_030</name>
</gene>
<protein>
    <submittedName>
        <fullName evidence="2">Glutaredoxin 2</fullName>
    </submittedName>
</protein>
<keyword evidence="3" id="KW-1185">Reference proteome</keyword>
<dbReference type="InterPro" id="IPR007494">
    <property type="entry name" value="Glutaredoxin2_C"/>
</dbReference>
<organism evidence="2 3">
    <name type="scientific">Tanticharoenia sakaeratensis NBRC 103193</name>
    <dbReference type="NCBI Taxonomy" id="1231623"/>
    <lineage>
        <taxon>Bacteria</taxon>
        <taxon>Pseudomonadati</taxon>
        <taxon>Pseudomonadota</taxon>
        <taxon>Alphaproteobacteria</taxon>
        <taxon>Acetobacterales</taxon>
        <taxon>Acetobacteraceae</taxon>
        <taxon>Tanticharoenia</taxon>
    </lineage>
</organism>
<feature type="domain" description="GST N-terminal" evidence="1">
    <location>
        <begin position="1"/>
        <end position="78"/>
    </location>
</feature>
<dbReference type="OrthoDB" id="5291571at2"/>
<dbReference type="InterPro" id="IPR011767">
    <property type="entry name" value="GLR_AS"/>
</dbReference>
<dbReference type="Gene3D" id="3.40.30.10">
    <property type="entry name" value="Glutaredoxin"/>
    <property type="match status" value="1"/>
</dbReference>
<evidence type="ECO:0000259" key="1">
    <source>
        <dbReference type="PROSITE" id="PS50404"/>
    </source>
</evidence>
<dbReference type="PROSITE" id="PS51354">
    <property type="entry name" value="GLUTAREDOXIN_2"/>
    <property type="match status" value="1"/>
</dbReference>
<dbReference type="SFLD" id="SFLDS00019">
    <property type="entry name" value="Glutathione_Transferase_(cytos"/>
    <property type="match status" value="1"/>
</dbReference>
<dbReference type="InterPro" id="IPR011901">
    <property type="entry name" value="Grx2"/>
</dbReference>
<dbReference type="SFLD" id="SFLDG01204">
    <property type="entry name" value="Grx2-like.1"/>
    <property type="match status" value="1"/>
</dbReference>
<dbReference type="PROSITE" id="PS50404">
    <property type="entry name" value="GST_NTER"/>
    <property type="match status" value="1"/>
</dbReference>
<dbReference type="PROSITE" id="PS00195">
    <property type="entry name" value="GLUTAREDOXIN_1"/>
    <property type="match status" value="1"/>
</dbReference>
<accession>A0A0D6MKW9</accession>
<evidence type="ECO:0000313" key="2">
    <source>
        <dbReference type="EMBL" id="GAN54110.1"/>
    </source>
</evidence>
<dbReference type="SMR" id="A0A0D6MKW9"/>
<dbReference type="SUPFAM" id="SSF47616">
    <property type="entry name" value="GST C-terminal domain-like"/>
    <property type="match status" value="1"/>
</dbReference>
<dbReference type="InterPro" id="IPR004045">
    <property type="entry name" value="Glutathione_S-Trfase_N"/>
</dbReference>
<comment type="caution">
    <text evidence="2">The sequence shown here is derived from an EMBL/GenBank/DDBJ whole genome shotgun (WGS) entry which is preliminary data.</text>
</comment>
<dbReference type="CDD" id="cd03037">
    <property type="entry name" value="GST_N_GRX2"/>
    <property type="match status" value="1"/>
</dbReference>
<dbReference type="SFLD" id="SFLDG01183">
    <property type="entry name" value="Grx2-like"/>
    <property type="match status" value="1"/>
</dbReference>
<dbReference type="Pfam" id="PF04399">
    <property type="entry name" value="Glutaredoxin2_C"/>
    <property type="match status" value="1"/>
</dbReference>
<evidence type="ECO:0000313" key="3">
    <source>
        <dbReference type="Proteomes" id="UP000032679"/>
    </source>
</evidence>
<proteinExistence type="predicted"/>